<dbReference type="OMA" id="PTGHACH"/>
<reference evidence="3 4" key="2">
    <citation type="journal article" date="2013" name="Plant Cell Physiol.">
        <title>Rice Annotation Project Database (RAP-DB): an integrative and interactive database for rice genomics.</title>
        <authorList>
            <person name="Sakai H."/>
            <person name="Lee S.S."/>
            <person name="Tanaka T."/>
            <person name="Numa H."/>
            <person name="Kim J."/>
            <person name="Kawahara Y."/>
            <person name="Wakimoto H."/>
            <person name="Yang C.C."/>
            <person name="Iwamoto M."/>
            <person name="Abe T."/>
            <person name="Yamada Y."/>
            <person name="Muto A."/>
            <person name="Inokuchi H."/>
            <person name="Ikemura T."/>
            <person name="Matsumoto T."/>
            <person name="Sasaki T."/>
            <person name="Itoh T."/>
        </authorList>
    </citation>
    <scope>NUCLEOTIDE SEQUENCE [LARGE SCALE GENOMIC DNA]</scope>
    <source>
        <strain evidence="4">cv. Nipponbare</strain>
    </source>
</reference>
<dbReference type="SMR" id="A0A0P0WLI2"/>
<evidence type="ECO:0000256" key="1">
    <source>
        <dbReference type="SAM" id="MobiDB-lite"/>
    </source>
</evidence>
<sequence>MARSRSSSFDIDGSQSRPPAMAMACRTLELTLLSASDLRGVNLVSKMEVYAVVYLAGDPRARQRVATDRAGGRNPSWKGKDATVRLAVPASGAGSGAVRVLLRAERAGLGGDRDVGEVFVPLPDVLAGSGDGPTAAAVASYPVRKVGSSRTTHGVLNLSYKLGGVVHPDPAAAAAAACSCKPAAPAAGGSTMAYLAAAAAAYRAAPPPQPPLYGYRQLPPIPQPVPPMGAPIGQIPVPVPMLVGHGHARRVPTGHACHPPPRRRPRAAASPVAAPTAVSPPATRVQPRRRPPPTPPCRGPPPHARVPPTAKLQSPTLVRHQPHASRRRCAQAPPRLHSPATVPPPTASPLASHCPAAYRVATRQPLSRRLPRRHSPATVLPPAASPATASPTPATPPATASLATAESRRQPPFPWAAAGRRLKGGSGEIRLGFH</sequence>
<name>A0A0P0WLI2_ORYSJ</name>
<dbReference type="CDD" id="cd04051">
    <property type="entry name" value="C2_SRC2_like"/>
    <property type="match status" value="1"/>
</dbReference>
<evidence type="ECO:0000313" key="4">
    <source>
        <dbReference type="Proteomes" id="UP000059680"/>
    </source>
</evidence>
<dbReference type="AlphaFoldDB" id="A0A0P0WLI2"/>
<feature type="compositionally biased region" description="Low complexity" evidence="1">
    <location>
        <begin position="376"/>
        <end position="405"/>
    </location>
</feature>
<dbReference type="PANTHER" id="PTHR32246">
    <property type="entry name" value="INGRESSION PROTEIN FIC1"/>
    <property type="match status" value="1"/>
</dbReference>
<dbReference type="SUPFAM" id="SSF49562">
    <property type="entry name" value="C2 domain (Calcium/lipid-binding domain, CaLB)"/>
    <property type="match status" value="1"/>
</dbReference>
<dbReference type="PaxDb" id="39947-A0A0P0WLI2"/>
<dbReference type="PANTHER" id="PTHR32246:SF27">
    <property type="entry name" value="OS05G0370300 PROTEIN"/>
    <property type="match status" value="1"/>
</dbReference>
<gene>
    <name evidence="3" type="ordered locus">Os05g0370300</name>
    <name evidence="3" type="ORF">OSNPB_050370300</name>
</gene>
<dbReference type="GO" id="GO:0006952">
    <property type="term" value="P:defense response"/>
    <property type="evidence" value="ECO:0007669"/>
    <property type="project" value="InterPro"/>
</dbReference>
<evidence type="ECO:0000313" key="3">
    <source>
        <dbReference type="EMBL" id="BAS93679.1"/>
    </source>
</evidence>
<dbReference type="InterPro" id="IPR035892">
    <property type="entry name" value="C2_domain_sf"/>
</dbReference>
<feature type="compositionally biased region" description="Basic residues" evidence="1">
    <location>
        <begin position="320"/>
        <end position="329"/>
    </location>
</feature>
<dbReference type="InterPro" id="IPR000008">
    <property type="entry name" value="C2_dom"/>
</dbReference>
<proteinExistence type="predicted"/>
<accession>A0A0P0WLI2</accession>
<reference evidence="4" key="1">
    <citation type="journal article" date="2005" name="Nature">
        <title>The map-based sequence of the rice genome.</title>
        <authorList>
            <consortium name="International rice genome sequencing project (IRGSP)"/>
            <person name="Matsumoto T."/>
            <person name="Wu J."/>
            <person name="Kanamori H."/>
            <person name="Katayose Y."/>
            <person name="Fujisawa M."/>
            <person name="Namiki N."/>
            <person name="Mizuno H."/>
            <person name="Yamamoto K."/>
            <person name="Antonio B.A."/>
            <person name="Baba T."/>
            <person name="Sakata K."/>
            <person name="Nagamura Y."/>
            <person name="Aoki H."/>
            <person name="Arikawa K."/>
            <person name="Arita K."/>
            <person name="Bito T."/>
            <person name="Chiden Y."/>
            <person name="Fujitsuka N."/>
            <person name="Fukunaka R."/>
            <person name="Hamada M."/>
            <person name="Harada C."/>
            <person name="Hayashi A."/>
            <person name="Hijishita S."/>
            <person name="Honda M."/>
            <person name="Hosokawa S."/>
            <person name="Ichikawa Y."/>
            <person name="Idonuma A."/>
            <person name="Iijima M."/>
            <person name="Ikeda M."/>
            <person name="Ikeno M."/>
            <person name="Ito K."/>
            <person name="Ito S."/>
            <person name="Ito T."/>
            <person name="Ito Y."/>
            <person name="Ito Y."/>
            <person name="Iwabuchi A."/>
            <person name="Kamiya K."/>
            <person name="Karasawa W."/>
            <person name="Kurita K."/>
            <person name="Katagiri S."/>
            <person name="Kikuta A."/>
            <person name="Kobayashi H."/>
            <person name="Kobayashi N."/>
            <person name="Machita K."/>
            <person name="Maehara T."/>
            <person name="Masukawa M."/>
            <person name="Mizubayashi T."/>
            <person name="Mukai Y."/>
            <person name="Nagasaki H."/>
            <person name="Nagata Y."/>
            <person name="Naito S."/>
            <person name="Nakashima M."/>
            <person name="Nakama Y."/>
            <person name="Nakamichi Y."/>
            <person name="Nakamura M."/>
            <person name="Meguro A."/>
            <person name="Negishi M."/>
            <person name="Ohta I."/>
            <person name="Ohta T."/>
            <person name="Okamoto M."/>
            <person name="Ono N."/>
            <person name="Saji S."/>
            <person name="Sakaguchi M."/>
            <person name="Sakai K."/>
            <person name="Shibata M."/>
            <person name="Shimokawa T."/>
            <person name="Song J."/>
            <person name="Takazaki Y."/>
            <person name="Terasawa K."/>
            <person name="Tsugane M."/>
            <person name="Tsuji K."/>
            <person name="Ueda S."/>
            <person name="Waki K."/>
            <person name="Yamagata H."/>
            <person name="Yamamoto M."/>
            <person name="Yamamoto S."/>
            <person name="Yamane H."/>
            <person name="Yoshiki S."/>
            <person name="Yoshihara R."/>
            <person name="Yukawa K."/>
            <person name="Zhong H."/>
            <person name="Yano M."/>
            <person name="Yuan Q."/>
            <person name="Ouyang S."/>
            <person name="Liu J."/>
            <person name="Jones K.M."/>
            <person name="Gansberger K."/>
            <person name="Moffat K."/>
            <person name="Hill J."/>
            <person name="Bera J."/>
            <person name="Fadrosh D."/>
            <person name="Jin S."/>
            <person name="Johri S."/>
            <person name="Kim M."/>
            <person name="Overton L."/>
            <person name="Reardon M."/>
            <person name="Tsitrin T."/>
            <person name="Vuong H."/>
            <person name="Weaver B."/>
            <person name="Ciecko A."/>
            <person name="Tallon L."/>
            <person name="Jackson J."/>
            <person name="Pai G."/>
            <person name="Aken S.V."/>
            <person name="Utterback T."/>
            <person name="Reidmuller S."/>
            <person name="Feldblyum T."/>
            <person name="Hsiao J."/>
            <person name="Zismann V."/>
            <person name="Iobst S."/>
            <person name="de Vazeille A.R."/>
            <person name="Buell C.R."/>
            <person name="Ying K."/>
            <person name="Li Y."/>
            <person name="Lu T."/>
            <person name="Huang Y."/>
            <person name="Zhao Q."/>
            <person name="Feng Q."/>
            <person name="Zhang L."/>
            <person name="Zhu J."/>
            <person name="Weng Q."/>
            <person name="Mu J."/>
            <person name="Lu Y."/>
            <person name="Fan D."/>
            <person name="Liu Y."/>
            <person name="Guan J."/>
            <person name="Zhang Y."/>
            <person name="Yu S."/>
            <person name="Liu X."/>
            <person name="Zhang Y."/>
            <person name="Hong G."/>
            <person name="Han B."/>
            <person name="Choisne N."/>
            <person name="Demange N."/>
            <person name="Orjeda G."/>
            <person name="Samain S."/>
            <person name="Cattolico L."/>
            <person name="Pelletier E."/>
            <person name="Couloux A."/>
            <person name="Segurens B."/>
            <person name="Wincker P."/>
            <person name="D'Hont A."/>
            <person name="Scarpelli C."/>
            <person name="Weissenbach J."/>
            <person name="Salanoubat M."/>
            <person name="Quetier F."/>
            <person name="Yu Y."/>
            <person name="Kim H.R."/>
            <person name="Rambo T."/>
            <person name="Currie J."/>
            <person name="Collura K."/>
            <person name="Luo M."/>
            <person name="Yang T."/>
            <person name="Ammiraju J.S.S."/>
            <person name="Engler F."/>
            <person name="Soderlund C."/>
            <person name="Wing R.A."/>
            <person name="Palmer L.E."/>
            <person name="de la Bastide M."/>
            <person name="Spiegel L."/>
            <person name="Nascimento L."/>
            <person name="Zutavern T."/>
            <person name="O'Shaughnessy A."/>
            <person name="Dike S."/>
            <person name="Dedhia N."/>
            <person name="Preston R."/>
            <person name="Balija V."/>
            <person name="McCombie W.R."/>
            <person name="Chow T."/>
            <person name="Chen H."/>
            <person name="Chung M."/>
            <person name="Chen C."/>
            <person name="Shaw J."/>
            <person name="Wu H."/>
            <person name="Hsiao K."/>
            <person name="Chao Y."/>
            <person name="Chu M."/>
            <person name="Cheng C."/>
            <person name="Hour A."/>
            <person name="Lee P."/>
            <person name="Lin S."/>
            <person name="Lin Y."/>
            <person name="Liou J."/>
            <person name="Liu S."/>
            <person name="Hsing Y."/>
            <person name="Raghuvanshi S."/>
            <person name="Mohanty A."/>
            <person name="Bharti A.K."/>
            <person name="Gaur A."/>
            <person name="Gupta V."/>
            <person name="Kumar D."/>
            <person name="Ravi V."/>
            <person name="Vij S."/>
            <person name="Kapur A."/>
            <person name="Khurana P."/>
            <person name="Khurana P."/>
            <person name="Khurana J.P."/>
            <person name="Tyagi A.K."/>
            <person name="Gaikwad K."/>
            <person name="Singh A."/>
            <person name="Dalal V."/>
            <person name="Srivastava S."/>
            <person name="Dixit A."/>
            <person name="Pal A.K."/>
            <person name="Ghazi I.A."/>
            <person name="Yadav M."/>
            <person name="Pandit A."/>
            <person name="Bhargava A."/>
            <person name="Sureshbabu K."/>
            <person name="Batra K."/>
            <person name="Sharma T.R."/>
            <person name="Mohapatra T."/>
            <person name="Singh N.K."/>
            <person name="Messing J."/>
            <person name="Nelson A.B."/>
            <person name="Fuks G."/>
            <person name="Kavchok S."/>
            <person name="Keizer G."/>
            <person name="Linton E."/>
            <person name="Llaca V."/>
            <person name="Song R."/>
            <person name="Tanyolac B."/>
            <person name="Young S."/>
            <person name="Ho-Il K."/>
            <person name="Hahn J.H."/>
            <person name="Sangsakoo G."/>
            <person name="Vanavichit A."/>
            <person name="de Mattos Luiz.A.T."/>
            <person name="Zimmer P.D."/>
            <person name="Malone G."/>
            <person name="Dellagostin O."/>
            <person name="de Oliveira A.C."/>
            <person name="Bevan M."/>
            <person name="Bancroft I."/>
            <person name="Minx P."/>
            <person name="Cordum H."/>
            <person name="Wilson R."/>
            <person name="Cheng Z."/>
            <person name="Jin W."/>
            <person name="Jiang J."/>
            <person name="Leong S.A."/>
            <person name="Iwama H."/>
            <person name="Gojobori T."/>
            <person name="Itoh T."/>
            <person name="Niimura Y."/>
            <person name="Fujii Y."/>
            <person name="Habara T."/>
            <person name="Sakai H."/>
            <person name="Sato Y."/>
            <person name="Wilson G."/>
            <person name="Kumar K."/>
            <person name="McCouch S."/>
            <person name="Juretic N."/>
            <person name="Hoen D."/>
            <person name="Wright S."/>
            <person name="Bruskiewich R."/>
            <person name="Bureau T."/>
            <person name="Miyao A."/>
            <person name="Hirochika H."/>
            <person name="Nishikawa T."/>
            <person name="Kadowaki K."/>
            <person name="Sugiura M."/>
            <person name="Burr B."/>
            <person name="Sasaki T."/>
        </authorList>
    </citation>
    <scope>NUCLEOTIDE SEQUENCE [LARGE SCALE GENOMIC DNA]</scope>
    <source>
        <strain evidence="4">cv. Nipponbare</strain>
    </source>
</reference>
<evidence type="ECO:0000259" key="2">
    <source>
        <dbReference type="PROSITE" id="PS50004"/>
    </source>
</evidence>
<dbReference type="FunCoup" id="A0A0P0WLI2">
    <property type="interactions" value="126"/>
</dbReference>
<dbReference type="InParanoid" id="A0A0P0WLI2"/>
<dbReference type="PROSITE" id="PS50004">
    <property type="entry name" value="C2"/>
    <property type="match status" value="1"/>
</dbReference>
<feature type="compositionally biased region" description="Low complexity" evidence="1">
    <location>
        <begin position="267"/>
        <end position="285"/>
    </location>
</feature>
<dbReference type="STRING" id="39947.A0A0P0WLI2"/>
<dbReference type="Gramene" id="Os05t0370300-00">
    <property type="protein sequence ID" value="Os05t0370300-00"/>
    <property type="gene ID" value="Os05g0370300"/>
</dbReference>
<dbReference type="EMBL" id="AP014961">
    <property type="protein sequence ID" value="BAS93679.1"/>
    <property type="molecule type" value="Genomic_DNA"/>
</dbReference>
<dbReference type="InterPro" id="IPR044750">
    <property type="entry name" value="C2_SRC2/BAP"/>
</dbReference>
<keyword evidence="4" id="KW-1185">Reference proteome</keyword>
<protein>
    <submittedName>
        <fullName evidence="3">Os05g0370300 protein</fullName>
    </submittedName>
</protein>
<feature type="domain" description="C2" evidence="2">
    <location>
        <begin position="7"/>
        <end position="135"/>
    </location>
</feature>
<dbReference type="eggNOG" id="ENOG502QUNY">
    <property type="taxonomic scope" value="Eukaryota"/>
</dbReference>
<organism evidence="3 4">
    <name type="scientific">Oryza sativa subsp. japonica</name>
    <name type="common">Rice</name>
    <dbReference type="NCBI Taxonomy" id="39947"/>
    <lineage>
        <taxon>Eukaryota</taxon>
        <taxon>Viridiplantae</taxon>
        <taxon>Streptophyta</taxon>
        <taxon>Embryophyta</taxon>
        <taxon>Tracheophyta</taxon>
        <taxon>Spermatophyta</taxon>
        <taxon>Magnoliopsida</taxon>
        <taxon>Liliopsida</taxon>
        <taxon>Poales</taxon>
        <taxon>Poaceae</taxon>
        <taxon>BOP clade</taxon>
        <taxon>Oryzoideae</taxon>
        <taxon>Oryzeae</taxon>
        <taxon>Oryzinae</taxon>
        <taxon>Oryza</taxon>
        <taxon>Oryza sativa</taxon>
    </lineage>
</organism>
<reference evidence="3 4" key="3">
    <citation type="journal article" date="2013" name="Rice">
        <title>Improvement of the Oryza sativa Nipponbare reference genome using next generation sequence and optical map data.</title>
        <authorList>
            <person name="Kawahara Y."/>
            <person name="de la Bastide M."/>
            <person name="Hamilton J.P."/>
            <person name="Kanamori H."/>
            <person name="McCombie W.R."/>
            <person name="Ouyang S."/>
            <person name="Schwartz D.C."/>
            <person name="Tanaka T."/>
            <person name="Wu J."/>
            <person name="Zhou S."/>
            <person name="Childs K.L."/>
            <person name="Davidson R.M."/>
            <person name="Lin H."/>
            <person name="Quesada-Ocampo L."/>
            <person name="Vaillancourt B."/>
            <person name="Sakai H."/>
            <person name="Lee S.S."/>
            <person name="Kim J."/>
            <person name="Numa H."/>
            <person name="Itoh T."/>
            <person name="Buell C.R."/>
            <person name="Matsumoto T."/>
        </authorList>
    </citation>
    <scope>NUCLEOTIDE SEQUENCE [LARGE SCALE GENOMIC DNA]</scope>
    <source>
        <strain evidence="4">cv. Nipponbare</strain>
    </source>
</reference>
<dbReference type="Gene3D" id="2.60.40.150">
    <property type="entry name" value="C2 domain"/>
    <property type="match status" value="1"/>
</dbReference>
<feature type="compositionally biased region" description="Pro residues" evidence="1">
    <location>
        <begin position="292"/>
        <end position="305"/>
    </location>
</feature>
<dbReference type="Proteomes" id="UP000059680">
    <property type="component" value="Chromosome 5"/>
</dbReference>
<feature type="region of interest" description="Disordered" evidence="1">
    <location>
        <begin position="246"/>
        <end position="434"/>
    </location>
</feature>